<feature type="compositionally biased region" description="Gly residues" evidence="1">
    <location>
        <begin position="111"/>
        <end position="125"/>
    </location>
</feature>
<reference evidence="2" key="1">
    <citation type="submission" date="2023-10" db="EMBL/GenBank/DDBJ databases">
        <authorList>
            <person name="Chen Y."/>
            <person name="Shah S."/>
            <person name="Dougan E. K."/>
            <person name="Thang M."/>
            <person name="Chan C."/>
        </authorList>
    </citation>
    <scope>NUCLEOTIDE SEQUENCE [LARGE SCALE GENOMIC DNA]</scope>
</reference>
<sequence length="323" mass="33772">PLHQEHPARRRVAGLPAGGRGAAPARRQRRELGGQQDGAPLLRAGAGRRPAGRRRRVRALEGPRQEGPAGHRASAPDAGVEADLRRRRQDPGGRGLPVPRQGRWRGEGHVVRGGAGRTPGAGRPGGRTAEARLSGARRVARHGGARQVRGAVHRRVQGLPHEVPAETWRAGRLVHGRLLGLTLPAAGRALPSPRCAVTSDGGTASIPPLAGGVPGLGAGFRRPPRLAPERRPPRTARGPWPRGLFSGAARGAPKAQGHIGVLSCRCCGGLCTANVRDLSTGCPHHASNNCQGWGRSAQSSFSWAHSKVRSLFPAALRCGSSAP</sequence>
<evidence type="ECO:0000313" key="3">
    <source>
        <dbReference type="Proteomes" id="UP001189429"/>
    </source>
</evidence>
<dbReference type="Proteomes" id="UP001189429">
    <property type="component" value="Unassembled WGS sequence"/>
</dbReference>
<accession>A0ABN9YJS8</accession>
<evidence type="ECO:0000313" key="2">
    <source>
        <dbReference type="EMBL" id="CAK0911184.1"/>
    </source>
</evidence>
<feature type="region of interest" description="Disordered" evidence="1">
    <location>
        <begin position="1"/>
        <end position="129"/>
    </location>
</feature>
<feature type="compositionally biased region" description="Low complexity" evidence="1">
    <location>
        <begin position="38"/>
        <end position="49"/>
    </location>
</feature>
<dbReference type="EMBL" id="CAUYUJ010022532">
    <property type="protein sequence ID" value="CAK0911184.1"/>
    <property type="molecule type" value="Genomic_DNA"/>
</dbReference>
<protein>
    <submittedName>
        <fullName evidence="2">Uncharacterized protein</fullName>
    </submittedName>
</protein>
<feature type="non-terminal residue" evidence="2">
    <location>
        <position position="1"/>
    </location>
</feature>
<evidence type="ECO:0000256" key="1">
    <source>
        <dbReference type="SAM" id="MobiDB-lite"/>
    </source>
</evidence>
<organism evidence="2 3">
    <name type="scientific">Prorocentrum cordatum</name>
    <dbReference type="NCBI Taxonomy" id="2364126"/>
    <lineage>
        <taxon>Eukaryota</taxon>
        <taxon>Sar</taxon>
        <taxon>Alveolata</taxon>
        <taxon>Dinophyceae</taxon>
        <taxon>Prorocentrales</taxon>
        <taxon>Prorocentraceae</taxon>
        <taxon>Prorocentrum</taxon>
    </lineage>
</organism>
<keyword evidence="3" id="KW-1185">Reference proteome</keyword>
<name>A0ABN9YJS8_9DINO</name>
<feature type="region of interest" description="Disordered" evidence="1">
    <location>
        <begin position="202"/>
        <end position="249"/>
    </location>
</feature>
<comment type="caution">
    <text evidence="2">The sequence shown here is derived from an EMBL/GenBank/DDBJ whole genome shotgun (WGS) entry which is preliminary data.</text>
</comment>
<proteinExistence type="predicted"/>
<gene>
    <name evidence="2" type="ORF">PCOR1329_LOCUS85132</name>
</gene>
<feature type="non-terminal residue" evidence="2">
    <location>
        <position position="323"/>
    </location>
</feature>